<accession>A0A2Z6RSB1</accession>
<evidence type="ECO:0000313" key="2">
    <source>
        <dbReference type="Proteomes" id="UP000247702"/>
    </source>
</evidence>
<dbReference type="Proteomes" id="UP000247702">
    <property type="component" value="Unassembled WGS sequence"/>
</dbReference>
<proteinExistence type="predicted"/>
<reference evidence="1 2" key="1">
    <citation type="submission" date="2017-11" db="EMBL/GenBank/DDBJ databases">
        <title>The genome of Rhizophagus clarus HR1 reveals common genetic basis of auxotrophy among arbuscular mycorrhizal fungi.</title>
        <authorList>
            <person name="Kobayashi Y."/>
        </authorList>
    </citation>
    <scope>NUCLEOTIDE SEQUENCE [LARGE SCALE GENOMIC DNA]</scope>
    <source>
        <strain evidence="1 2">HR1</strain>
    </source>
</reference>
<gene>
    <name evidence="1" type="ORF">RclHR1_35020002</name>
</gene>
<organism evidence="1 2">
    <name type="scientific">Rhizophagus clarus</name>
    <dbReference type="NCBI Taxonomy" id="94130"/>
    <lineage>
        <taxon>Eukaryota</taxon>
        <taxon>Fungi</taxon>
        <taxon>Fungi incertae sedis</taxon>
        <taxon>Mucoromycota</taxon>
        <taxon>Glomeromycotina</taxon>
        <taxon>Glomeromycetes</taxon>
        <taxon>Glomerales</taxon>
        <taxon>Glomeraceae</taxon>
        <taxon>Rhizophagus</taxon>
    </lineage>
</organism>
<sequence>MALWLFEKLSVGYGKSYDDTSHYPSIQQSAVNFSIGKGKFQILKDFTNHREYSHFEIFRVSIEKKDTPLFRYNYHNVYTHIDFTHAKALGLQVTLIQDGASNALIYEKETQIRDGEVLDSIVPIGEEQWRFQFTNPGNPFKGEYPRIAPFLLAYSQKFISKMVQLYIDKVRHIHTNGFILEEDVNNSPLYTCSKDAFKTLKALKFEREEECHVKNANQVV</sequence>
<dbReference type="STRING" id="94130.A0A2Z6RSB1"/>
<comment type="caution">
    <text evidence="1">The sequence shown here is derived from an EMBL/GenBank/DDBJ whole genome shotgun (WGS) entry which is preliminary data.</text>
</comment>
<evidence type="ECO:0000313" key="1">
    <source>
        <dbReference type="EMBL" id="GBB99401.1"/>
    </source>
</evidence>
<dbReference type="AlphaFoldDB" id="A0A2Z6RSB1"/>
<protein>
    <submittedName>
        <fullName evidence="1">Uncharacterized protein</fullName>
    </submittedName>
</protein>
<name>A0A2Z6RSB1_9GLOM</name>
<keyword evidence="2" id="KW-1185">Reference proteome</keyword>
<dbReference type="EMBL" id="BEXD01002783">
    <property type="protein sequence ID" value="GBB99401.1"/>
    <property type="molecule type" value="Genomic_DNA"/>
</dbReference>